<keyword evidence="2" id="KW-1185">Reference proteome</keyword>
<organism evidence="1 2">
    <name type="scientific">Sphagnum troendelagicum</name>
    <dbReference type="NCBI Taxonomy" id="128251"/>
    <lineage>
        <taxon>Eukaryota</taxon>
        <taxon>Viridiplantae</taxon>
        <taxon>Streptophyta</taxon>
        <taxon>Embryophyta</taxon>
        <taxon>Bryophyta</taxon>
        <taxon>Sphagnophytina</taxon>
        <taxon>Sphagnopsida</taxon>
        <taxon>Sphagnales</taxon>
        <taxon>Sphagnaceae</taxon>
        <taxon>Sphagnum</taxon>
    </lineage>
</organism>
<protein>
    <submittedName>
        <fullName evidence="1">Uncharacterized protein</fullName>
    </submittedName>
</protein>
<reference evidence="1" key="1">
    <citation type="submission" date="2024-02" db="EMBL/GenBank/DDBJ databases">
        <authorList>
            <consortium name="ELIXIR-Norway"/>
            <consortium name="Elixir Norway"/>
        </authorList>
    </citation>
    <scope>NUCLEOTIDE SEQUENCE</scope>
</reference>
<dbReference type="Proteomes" id="UP001497512">
    <property type="component" value="Chromosome 13"/>
</dbReference>
<name>A0ABP0TQJ8_9BRYO</name>
<evidence type="ECO:0000313" key="2">
    <source>
        <dbReference type="Proteomes" id="UP001497512"/>
    </source>
</evidence>
<evidence type="ECO:0000313" key="1">
    <source>
        <dbReference type="EMBL" id="CAK9202352.1"/>
    </source>
</evidence>
<gene>
    <name evidence="1" type="ORF">CSSPTR1EN2_LOCUS6364</name>
</gene>
<dbReference type="EMBL" id="OZ019905">
    <property type="protein sequence ID" value="CAK9202352.1"/>
    <property type="molecule type" value="Genomic_DNA"/>
</dbReference>
<proteinExistence type="predicted"/>
<accession>A0ABP0TQJ8</accession>
<sequence length="513" mass="57382">MERVAVDELNLSTERDFARNWESVLLDARQTEFALWRSGSSVYAGGSPQPREQAVLHFNNRRRALATIGMPGGLEFLVDPLSASSEYIREVYKVQILSPHDRVPVEINLNAEADERLELLLDNLFAAQEETPRANINAGPHQCSSSMKLKRTISRAAGSMQDLTLGERLRDPLHKCMKELRNAQDLAQVLEALAMFCSHYLLQLADQPGDQEEDHAYYDMEMLHELQITQPKREFQAKVTDQVLYAADACQVSAEVVAEIAKLGASMLTGDEDSCNTSYLIHGQCPAEPTTKEGFMKDKDSKTQLPDSPVLCWQEIAALCQSANQKAVLEGNVLQWCSVRYLKERCVIQIKIDVGAFMEGDLTLSTIGISFNCPIIVEIAINELDFGQTLVAGSYRVSAYQGPWETHIGTDPSIALTYFIPHIVKQYVGKEIGTEPKQWLLISLVKHIVHSLMFLKYNCVSCGDHHMDLGDGSFFPKPCTKNLCIALFDGWMKVTPNKIMTQVNLQPCSSYTK</sequence>